<sequence length="111" mass="12419">MSRHTGIVDHRGVAIFAKVCFGHPSPSKQQNFTRPFMPAAPRRSCVRCVITSSRLYTTPSVTLRRHKAVLHLLRRSLALSTTNRQTASTIGTNRPHFALHGGQRQNALTFE</sequence>
<dbReference type="KEGG" id="rev:HUE57_12145"/>
<reference evidence="2 3" key="1">
    <citation type="submission" date="2020-05" db="EMBL/GenBank/DDBJ databases">
        <title>Horizontal transmission and recombination maintain forever young bacterial symbiont genomes.</title>
        <authorList>
            <person name="Russell S.L."/>
            <person name="Pepper-Tunick E."/>
            <person name="Svedberg J."/>
            <person name="Byrne A."/>
            <person name="Ruelas Castillo J."/>
            <person name="Vollmers C."/>
            <person name="Beinart R.A."/>
            <person name="Corbett-Detig R."/>
        </authorList>
    </citation>
    <scope>NUCLEOTIDE SEQUENCE [LARGE SCALE GENOMIC DNA]</scope>
    <source>
        <strain evidence="2">Santa_Monica_outfall</strain>
    </source>
</reference>
<protein>
    <submittedName>
        <fullName evidence="2">Uncharacterized protein</fullName>
    </submittedName>
</protein>
<evidence type="ECO:0000313" key="3">
    <source>
        <dbReference type="Proteomes" id="UP000509658"/>
    </source>
</evidence>
<gene>
    <name evidence="2" type="ORF">HUE57_12145</name>
</gene>
<dbReference type="RefSeq" id="WP_174673276.1">
    <property type="nucleotide sequence ID" value="NZ_CP054491.1"/>
</dbReference>
<organism evidence="2 3">
    <name type="scientific">Candidatus Reidiella endopervernicosa</name>
    <dbReference type="NCBI Taxonomy" id="2738883"/>
    <lineage>
        <taxon>Bacteria</taxon>
        <taxon>Pseudomonadati</taxon>
        <taxon>Pseudomonadota</taxon>
        <taxon>Gammaproteobacteria</taxon>
        <taxon>Candidatus Reidiella</taxon>
    </lineage>
</organism>
<keyword evidence="3" id="KW-1185">Reference proteome</keyword>
<evidence type="ECO:0000256" key="1">
    <source>
        <dbReference type="SAM" id="MobiDB-lite"/>
    </source>
</evidence>
<dbReference type="EMBL" id="CP054491">
    <property type="protein sequence ID" value="QKQ26947.1"/>
    <property type="molecule type" value="Genomic_DNA"/>
</dbReference>
<dbReference type="AlphaFoldDB" id="A0A6N0HXD4"/>
<name>A0A6N0HXD4_9GAMM</name>
<evidence type="ECO:0000313" key="2">
    <source>
        <dbReference type="EMBL" id="QKQ26947.1"/>
    </source>
</evidence>
<dbReference type="Proteomes" id="UP000509658">
    <property type="component" value="Chromosome"/>
</dbReference>
<accession>A0A6N0HXD4</accession>
<feature type="region of interest" description="Disordered" evidence="1">
    <location>
        <begin position="84"/>
        <end position="111"/>
    </location>
</feature>
<proteinExistence type="predicted"/>